<dbReference type="InterPro" id="IPR013563">
    <property type="entry name" value="Oligopep_ABC_C"/>
</dbReference>
<evidence type="ECO:0000256" key="2">
    <source>
        <dbReference type="ARBA" id="ARBA00005417"/>
    </source>
</evidence>
<dbReference type="SUPFAM" id="SSF52540">
    <property type="entry name" value="P-loop containing nucleoside triphosphate hydrolases"/>
    <property type="match status" value="1"/>
</dbReference>
<evidence type="ECO:0000256" key="3">
    <source>
        <dbReference type="ARBA" id="ARBA00022448"/>
    </source>
</evidence>
<dbReference type="PANTHER" id="PTHR43297:SF7">
    <property type="entry name" value="D,D-DIPEPTIDE TRANSPORT ATP-BINDING PROTEIN DDPD-RELATED"/>
    <property type="match status" value="1"/>
</dbReference>
<comment type="caution">
    <text evidence="9">The sequence shown here is derived from an EMBL/GenBank/DDBJ whole genome shotgun (WGS) entry which is preliminary data.</text>
</comment>
<dbReference type="InterPro" id="IPR003593">
    <property type="entry name" value="AAA+_ATPase"/>
</dbReference>
<evidence type="ECO:0000256" key="1">
    <source>
        <dbReference type="ARBA" id="ARBA00004417"/>
    </source>
</evidence>
<comment type="subcellular location">
    <subcellularLocation>
        <location evidence="1">Cell inner membrane</location>
        <topology evidence="1">Peripheral membrane protein</topology>
    </subcellularLocation>
</comment>
<organism evidence="9 10">
    <name type="scientific">Zooshikella ganghwensis</name>
    <dbReference type="NCBI Taxonomy" id="202772"/>
    <lineage>
        <taxon>Bacteria</taxon>
        <taxon>Pseudomonadati</taxon>
        <taxon>Pseudomonadota</taxon>
        <taxon>Gammaproteobacteria</taxon>
        <taxon>Oceanospirillales</taxon>
        <taxon>Zooshikellaceae</taxon>
        <taxon>Zooshikella</taxon>
    </lineage>
</organism>
<dbReference type="InterPro" id="IPR003439">
    <property type="entry name" value="ABC_transporter-like_ATP-bd"/>
</dbReference>
<dbReference type="Gene3D" id="3.40.50.300">
    <property type="entry name" value="P-loop containing nucleotide triphosphate hydrolases"/>
    <property type="match status" value="1"/>
</dbReference>
<evidence type="ECO:0000313" key="9">
    <source>
        <dbReference type="EMBL" id="RDH45643.1"/>
    </source>
</evidence>
<dbReference type="NCBIfam" id="NF007010">
    <property type="entry name" value="PRK09473.1"/>
    <property type="match status" value="1"/>
</dbReference>
<evidence type="ECO:0000313" key="10">
    <source>
        <dbReference type="Proteomes" id="UP000257039"/>
    </source>
</evidence>
<dbReference type="Proteomes" id="UP000257039">
    <property type="component" value="Unassembled WGS sequence"/>
</dbReference>
<evidence type="ECO:0000256" key="6">
    <source>
        <dbReference type="ARBA" id="ARBA00022840"/>
    </source>
</evidence>
<dbReference type="InterPro" id="IPR017871">
    <property type="entry name" value="ABC_transporter-like_CS"/>
</dbReference>
<dbReference type="NCBIfam" id="TIGR01727">
    <property type="entry name" value="oligo_HPY"/>
    <property type="match status" value="1"/>
</dbReference>
<keyword evidence="5" id="KW-0547">Nucleotide-binding</keyword>
<keyword evidence="3" id="KW-0813">Transport</keyword>
<dbReference type="GO" id="GO:0005524">
    <property type="term" value="F:ATP binding"/>
    <property type="evidence" value="ECO:0007669"/>
    <property type="project" value="UniProtKB-KW"/>
</dbReference>
<dbReference type="CDD" id="cd03257">
    <property type="entry name" value="ABC_NikE_OppD_transporters"/>
    <property type="match status" value="1"/>
</dbReference>
<keyword evidence="6 9" id="KW-0067">ATP-binding</keyword>
<proteinExistence type="inferred from homology"/>
<dbReference type="PROSITE" id="PS00211">
    <property type="entry name" value="ABC_TRANSPORTER_1"/>
    <property type="match status" value="1"/>
</dbReference>
<name>A0A4P9VQ66_9GAMM</name>
<protein>
    <submittedName>
        <fullName evidence="9">Oligopeptide ABC transporter ATP-binding protein OppD</fullName>
    </submittedName>
</protein>
<dbReference type="PROSITE" id="PS50893">
    <property type="entry name" value="ABC_TRANSPORTER_2"/>
    <property type="match status" value="1"/>
</dbReference>
<dbReference type="RefSeq" id="WP_094788577.1">
    <property type="nucleotide sequence ID" value="NZ_JAEVHG010000010.1"/>
</dbReference>
<dbReference type="InterPro" id="IPR050388">
    <property type="entry name" value="ABC_Ni/Peptide_Import"/>
</dbReference>
<dbReference type="SMART" id="SM00382">
    <property type="entry name" value="AAA"/>
    <property type="match status" value="1"/>
</dbReference>
<dbReference type="GO" id="GO:0016887">
    <property type="term" value="F:ATP hydrolysis activity"/>
    <property type="evidence" value="ECO:0007669"/>
    <property type="project" value="InterPro"/>
</dbReference>
<gene>
    <name evidence="9" type="ORF">B9G39_20515</name>
</gene>
<dbReference type="InterPro" id="IPR027417">
    <property type="entry name" value="P-loop_NTPase"/>
</dbReference>
<dbReference type="FunFam" id="3.40.50.300:FF:000016">
    <property type="entry name" value="Oligopeptide ABC transporter ATP-binding component"/>
    <property type="match status" value="1"/>
</dbReference>
<feature type="domain" description="ABC transporter" evidence="8">
    <location>
        <begin position="6"/>
        <end position="253"/>
    </location>
</feature>
<dbReference type="Pfam" id="PF08352">
    <property type="entry name" value="oligo_HPY"/>
    <property type="match status" value="1"/>
</dbReference>
<dbReference type="PANTHER" id="PTHR43297">
    <property type="entry name" value="OLIGOPEPTIDE TRANSPORT ATP-BINDING PROTEIN APPD"/>
    <property type="match status" value="1"/>
</dbReference>
<dbReference type="GO" id="GO:0015833">
    <property type="term" value="P:peptide transport"/>
    <property type="evidence" value="ECO:0007669"/>
    <property type="project" value="InterPro"/>
</dbReference>
<dbReference type="GO" id="GO:0055085">
    <property type="term" value="P:transmembrane transport"/>
    <property type="evidence" value="ECO:0007669"/>
    <property type="project" value="UniProtKB-ARBA"/>
</dbReference>
<keyword evidence="7" id="KW-0472">Membrane</keyword>
<dbReference type="AlphaFoldDB" id="A0A4P9VQ66"/>
<evidence type="ECO:0000256" key="7">
    <source>
        <dbReference type="ARBA" id="ARBA00023136"/>
    </source>
</evidence>
<keyword evidence="10" id="KW-1185">Reference proteome</keyword>
<sequence>MSLLAVNNLKVQFTTHDGVVTAVDDLTFSLSEGETLGIVGESGSGKSQMAFSLMGLLAKNGKVSGSAEFEGQNILNLPASALNKIRAEKIAMIFQDPMTCLNPYMKIGKQLMEVLILHKNMTKQEAKAESIRLLDAVKIPEAKKRFDMYPHEFSGGMRQRVMIAMALLCSPKLLIADEPTTALDVTVQAQIITLLQELKKEFNTAIIMITHDLGVVAGLCDKVMVMYAGRTMEYGSVQDVFHKPTHPYTKGLLASIPDLEFDQAELQTIPGNPPNLLSLPKGCPFQERCQYAVDLCRAEKPALTTFNQYQQRACHLTEEAVA</sequence>
<reference evidence="9 10" key="1">
    <citation type="submission" date="2017-04" db="EMBL/GenBank/DDBJ databases">
        <title>Draft genome sequence of Zooshikella ganghwensis VG4 isolated from Red Sea sediments.</title>
        <authorList>
            <person name="Rehman Z."/>
            <person name="Alam I."/>
            <person name="Kamau A."/>
            <person name="Bajic V."/>
            <person name="Leiknes T."/>
        </authorList>
    </citation>
    <scope>NUCLEOTIDE SEQUENCE [LARGE SCALE GENOMIC DNA]</scope>
    <source>
        <strain evidence="9 10">VG4</strain>
    </source>
</reference>
<dbReference type="Pfam" id="PF00005">
    <property type="entry name" value="ABC_tran"/>
    <property type="match status" value="1"/>
</dbReference>
<evidence type="ECO:0000259" key="8">
    <source>
        <dbReference type="PROSITE" id="PS50893"/>
    </source>
</evidence>
<dbReference type="EMBL" id="NDXW01000001">
    <property type="protein sequence ID" value="RDH45643.1"/>
    <property type="molecule type" value="Genomic_DNA"/>
</dbReference>
<evidence type="ECO:0000256" key="5">
    <source>
        <dbReference type="ARBA" id="ARBA00022741"/>
    </source>
</evidence>
<comment type="similarity">
    <text evidence="2">Belongs to the ABC transporter superfamily.</text>
</comment>
<accession>A0A4P9VQ66</accession>
<keyword evidence="4" id="KW-1003">Cell membrane</keyword>
<dbReference type="GO" id="GO:0005886">
    <property type="term" value="C:plasma membrane"/>
    <property type="evidence" value="ECO:0007669"/>
    <property type="project" value="UniProtKB-SubCell"/>
</dbReference>
<evidence type="ECO:0000256" key="4">
    <source>
        <dbReference type="ARBA" id="ARBA00022475"/>
    </source>
</evidence>